<dbReference type="AlphaFoldDB" id="A0AAJ5YVH4"/>
<dbReference type="EMBL" id="CP119949">
    <property type="protein sequence ID" value="WFD01135.1"/>
    <property type="molecule type" value="Genomic_DNA"/>
</dbReference>
<feature type="compositionally biased region" description="Polar residues" evidence="5">
    <location>
        <begin position="17"/>
        <end position="42"/>
    </location>
</feature>
<reference evidence="6 7" key="1">
    <citation type="submission" date="2023-03" db="EMBL/GenBank/DDBJ databases">
        <title>Mating type loci evolution in Malassezia.</title>
        <authorList>
            <person name="Coelho M.A."/>
        </authorList>
    </citation>
    <scope>NUCLEOTIDE SEQUENCE [LARGE SCALE GENOMIC DNA]</scope>
    <source>
        <strain evidence="6 7">CBS 9725</strain>
    </source>
</reference>
<evidence type="ECO:0000256" key="4">
    <source>
        <dbReference type="ARBA" id="ARBA00023242"/>
    </source>
</evidence>
<evidence type="ECO:0000313" key="6">
    <source>
        <dbReference type="EMBL" id="WFD01135.1"/>
    </source>
</evidence>
<feature type="compositionally biased region" description="Basic and acidic residues" evidence="5">
    <location>
        <begin position="72"/>
        <end position="90"/>
    </location>
</feature>
<evidence type="ECO:0000256" key="3">
    <source>
        <dbReference type="ARBA" id="ARBA00021321"/>
    </source>
</evidence>
<proteinExistence type="inferred from homology"/>
<organism evidence="6 7">
    <name type="scientific">Malassezia yamatoensis</name>
    <dbReference type="NCBI Taxonomy" id="253288"/>
    <lineage>
        <taxon>Eukaryota</taxon>
        <taxon>Fungi</taxon>
        <taxon>Dikarya</taxon>
        <taxon>Basidiomycota</taxon>
        <taxon>Ustilaginomycotina</taxon>
        <taxon>Malasseziomycetes</taxon>
        <taxon>Malasseziales</taxon>
        <taxon>Malasseziaceae</taxon>
        <taxon>Malassezia</taxon>
    </lineage>
</organism>
<evidence type="ECO:0000256" key="2">
    <source>
        <dbReference type="ARBA" id="ARBA00011022"/>
    </source>
</evidence>
<dbReference type="GO" id="GO:0005730">
    <property type="term" value="C:nucleolus"/>
    <property type="evidence" value="ECO:0007669"/>
    <property type="project" value="UniProtKB-SubCell"/>
</dbReference>
<dbReference type="Pfam" id="PF15341">
    <property type="entry name" value="SLX9"/>
    <property type="match status" value="1"/>
</dbReference>
<dbReference type="GO" id="GO:0000462">
    <property type="term" value="P:maturation of SSU-rRNA from tricistronic rRNA transcript (SSU-rRNA, 5.8S rRNA, LSU-rRNA)"/>
    <property type="evidence" value="ECO:0007669"/>
    <property type="project" value="InterPro"/>
</dbReference>
<feature type="region of interest" description="Disordered" evidence="5">
    <location>
        <begin position="1"/>
        <end position="106"/>
    </location>
</feature>
<evidence type="ECO:0000256" key="1">
    <source>
        <dbReference type="ARBA" id="ARBA00004604"/>
    </source>
</evidence>
<sequence length="156" mass="17728">MARHEARKREKHKARSSLASRLVSNANKEGNSQANGMTNLSKSALRRRKHRNREQLAGNQQGLRDLAEELPSVDHHTQDAETEPRLENLAHAHTTSNTAKSRRRVLARERERQPHILTDLQQASNPFAALRTHARNTMKLGASRSNTMEEDVEMQS</sequence>
<dbReference type="Proteomes" id="UP001219567">
    <property type="component" value="Chromosome 7"/>
</dbReference>
<dbReference type="GO" id="GO:0030688">
    <property type="term" value="C:preribosome, small subunit precursor"/>
    <property type="evidence" value="ECO:0007669"/>
    <property type="project" value="InterPro"/>
</dbReference>
<accession>A0AAJ5YVH4</accession>
<gene>
    <name evidence="6" type="ORF">MYAM1_003896</name>
</gene>
<comment type="subcellular location">
    <subcellularLocation>
        <location evidence="1">Nucleus</location>
        <location evidence="1">Nucleolus</location>
    </subcellularLocation>
</comment>
<dbReference type="GO" id="GO:0030686">
    <property type="term" value="C:90S preribosome"/>
    <property type="evidence" value="ECO:0007669"/>
    <property type="project" value="InterPro"/>
</dbReference>
<keyword evidence="7" id="KW-1185">Reference proteome</keyword>
<evidence type="ECO:0000313" key="7">
    <source>
        <dbReference type="Proteomes" id="UP001219567"/>
    </source>
</evidence>
<comment type="similarity">
    <text evidence="2">Belongs to the SLX9 family.</text>
</comment>
<name>A0AAJ5YVH4_9BASI</name>
<evidence type="ECO:0000256" key="5">
    <source>
        <dbReference type="SAM" id="MobiDB-lite"/>
    </source>
</evidence>
<keyword evidence="4" id="KW-0539">Nucleus</keyword>
<dbReference type="InterPro" id="IPR028160">
    <property type="entry name" value="Slx9-like"/>
</dbReference>
<feature type="compositionally biased region" description="Basic residues" evidence="5">
    <location>
        <begin position="1"/>
        <end position="15"/>
    </location>
</feature>
<protein>
    <recommendedName>
        <fullName evidence="3">Ribosome biogenesis protein SLX9</fullName>
    </recommendedName>
</protein>